<organism evidence="2 3">
    <name type="scientific">Micromonospora cathayae</name>
    <dbReference type="NCBI Taxonomy" id="3028804"/>
    <lineage>
        <taxon>Bacteria</taxon>
        <taxon>Bacillati</taxon>
        <taxon>Actinomycetota</taxon>
        <taxon>Actinomycetes</taxon>
        <taxon>Micromonosporales</taxon>
        <taxon>Micromonosporaceae</taxon>
        <taxon>Micromonospora</taxon>
    </lineage>
</organism>
<accession>A0ABY7ZHQ5</accession>
<protein>
    <submittedName>
        <fullName evidence="2">Uncharacterized protein</fullName>
    </submittedName>
</protein>
<evidence type="ECO:0000313" key="2">
    <source>
        <dbReference type="EMBL" id="WDZ82410.1"/>
    </source>
</evidence>
<evidence type="ECO:0000256" key="1">
    <source>
        <dbReference type="SAM" id="MobiDB-lite"/>
    </source>
</evidence>
<dbReference type="EMBL" id="CP118615">
    <property type="protein sequence ID" value="WDZ82410.1"/>
    <property type="molecule type" value="Genomic_DNA"/>
</dbReference>
<keyword evidence="3" id="KW-1185">Reference proteome</keyword>
<dbReference type="Proteomes" id="UP001219605">
    <property type="component" value="Chromosome"/>
</dbReference>
<feature type="region of interest" description="Disordered" evidence="1">
    <location>
        <begin position="1"/>
        <end position="21"/>
    </location>
</feature>
<evidence type="ECO:0000313" key="3">
    <source>
        <dbReference type="Proteomes" id="UP001219605"/>
    </source>
</evidence>
<gene>
    <name evidence="2" type="ORF">PVK37_18175</name>
</gene>
<reference evidence="2 3" key="1">
    <citation type="submission" date="2023-02" db="EMBL/GenBank/DDBJ databases">
        <authorList>
            <person name="Mo P."/>
        </authorList>
    </citation>
    <scope>NUCLEOTIDE SEQUENCE [LARGE SCALE GENOMIC DNA]</scope>
    <source>
        <strain evidence="2 3">HUAS 3</strain>
    </source>
</reference>
<sequence length="140" mass="14833">MPDQPAQPVSHPNVSAHASAGPHLAPPAVPLGTLPYGELAVAISAAGIPANPNELTVDQLKALATAGIIRLGLAEIHRRHEESRAANTSYCAKTRVDASADVSVEVTTIRRIWGSGRREQTAVNLGWRLGHTLTHRHPTP</sequence>
<dbReference type="RefSeq" id="WP_275028648.1">
    <property type="nucleotide sequence ID" value="NZ_CP118615.1"/>
</dbReference>
<proteinExistence type="predicted"/>
<name>A0ABY7ZHQ5_9ACTN</name>